<feature type="region of interest" description="Disordered" evidence="1">
    <location>
        <begin position="274"/>
        <end position="311"/>
    </location>
</feature>
<feature type="region of interest" description="Disordered" evidence="1">
    <location>
        <begin position="326"/>
        <end position="347"/>
    </location>
</feature>
<evidence type="ECO:0000313" key="2">
    <source>
        <dbReference type="EMBL" id="KAK9909642.1"/>
    </source>
</evidence>
<feature type="region of interest" description="Disordered" evidence="1">
    <location>
        <begin position="48"/>
        <end position="173"/>
    </location>
</feature>
<comment type="caution">
    <text evidence="2">The sequence shown here is derived from an EMBL/GenBank/DDBJ whole genome shotgun (WGS) entry which is preliminary data.</text>
</comment>
<name>A0ABR2YRW5_9CHLO</name>
<feature type="compositionally biased region" description="Polar residues" evidence="1">
    <location>
        <begin position="335"/>
        <end position="347"/>
    </location>
</feature>
<accession>A0ABR2YRW5</accession>
<organism evidence="2 3">
    <name type="scientific">Coccomyxa subellipsoidea</name>
    <dbReference type="NCBI Taxonomy" id="248742"/>
    <lineage>
        <taxon>Eukaryota</taxon>
        <taxon>Viridiplantae</taxon>
        <taxon>Chlorophyta</taxon>
        <taxon>core chlorophytes</taxon>
        <taxon>Trebouxiophyceae</taxon>
        <taxon>Trebouxiophyceae incertae sedis</taxon>
        <taxon>Coccomyxaceae</taxon>
        <taxon>Coccomyxa</taxon>
    </lineage>
</organism>
<reference evidence="2 3" key="1">
    <citation type="journal article" date="2024" name="Nat. Commun.">
        <title>Phylogenomics reveals the evolutionary origins of lichenization in chlorophyte algae.</title>
        <authorList>
            <person name="Puginier C."/>
            <person name="Libourel C."/>
            <person name="Otte J."/>
            <person name="Skaloud P."/>
            <person name="Haon M."/>
            <person name="Grisel S."/>
            <person name="Petersen M."/>
            <person name="Berrin J.G."/>
            <person name="Delaux P.M."/>
            <person name="Dal Grande F."/>
            <person name="Keller J."/>
        </authorList>
    </citation>
    <scope>NUCLEOTIDE SEQUENCE [LARGE SCALE GENOMIC DNA]</scope>
    <source>
        <strain evidence="2 3">SAG 216-7</strain>
    </source>
</reference>
<proteinExistence type="predicted"/>
<evidence type="ECO:0000256" key="1">
    <source>
        <dbReference type="SAM" id="MobiDB-lite"/>
    </source>
</evidence>
<protein>
    <submittedName>
        <fullName evidence="2">Uncharacterized protein</fullName>
    </submittedName>
</protein>
<feature type="compositionally biased region" description="Low complexity" evidence="1">
    <location>
        <begin position="293"/>
        <end position="308"/>
    </location>
</feature>
<keyword evidence="3" id="KW-1185">Reference proteome</keyword>
<feature type="compositionally biased region" description="Low complexity" evidence="1">
    <location>
        <begin position="48"/>
        <end position="57"/>
    </location>
</feature>
<sequence length="855" mass="86596">MAQGSAEGDASRDEQMRKLLPAEGAHALQSRYDPGSALPALVTAAAAALQEAGGPAADRPQSTLDGASAGAQMGPIEPQPTPFSALASSSLSEAPATQLSISPRAPEAMSAKFPPRLSPAGEAAREAAADAVKAGLQASRSLSESMLPTDGPPSWAGSAKRSASVARPLDHSGSISGSAATAAALSGLTGNSAELLAARSRLALERNAAVLRGLQQSMTDGSGRKVSSSASIALTQRGNSAQSSMDLYEPDAAIAAATAVAAAAAAGSDAPAARLASADKSPSKPPPFPLRPAQPARAAPAETTAQQQGEPYEDAVRHWLHSGQQFLPPAKLPTPQGSASQALPAQKFSSATASNEALGVQAVNYLAGDAPAGGDAAQDAEAMAAQLVAKEERQVLAGSLPEGLRIALGLSMGQPVGQPLRKGSHINVPHPRADAAPAAVAAEAAAGPPSLLSQAEAVAAAAGLPPLALQAQLVTSAAGGAAQQSLYVPMARTAAQIGMATAEQQAHAAAAGASQAANPLSYQFYQMLMGSLAGAAPKQQLQQQQSFLDGMTVASPAAASAASVMDVSALMRGPSPVAGGAAAMAQLLSFRAEAFAVHLSVKLFHCTPADLPEDARDQLLGWLKAAPACTELYIRSGCVHLTVTAYVDVMTYQQVCVLETHGGPAVSDASNSAVLCRANGRYYNAQVEEVKGLGAGAGRKFLVRLPADIPTGVVYLELQHGSFVGGASPALVMPRERAAAAVELLQSLRTRDTLLKWSSLPSDHSPAILRATTDALLCQMGLVVRALSQQPPDLAPSSALPLPEGVPKSLAPVTPVQQSTAAALALGMLQYACTWGLPNLSGFLLQSLNIDGSII</sequence>
<feature type="compositionally biased region" description="Pro residues" evidence="1">
    <location>
        <begin position="283"/>
        <end position="292"/>
    </location>
</feature>
<feature type="region of interest" description="Disordered" evidence="1">
    <location>
        <begin position="1"/>
        <end position="31"/>
    </location>
</feature>
<evidence type="ECO:0000313" key="3">
    <source>
        <dbReference type="Proteomes" id="UP001491310"/>
    </source>
</evidence>
<dbReference type="Proteomes" id="UP001491310">
    <property type="component" value="Unassembled WGS sequence"/>
</dbReference>
<dbReference type="EMBL" id="JALJOT010000006">
    <property type="protein sequence ID" value="KAK9909642.1"/>
    <property type="molecule type" value="Genomic_DNA"/>
</dbReference>
<gene>
    <name evidence="2" type="ORF">WJX75_005517</name>
</gene>